<evidence type="ECO:0000313" key="3">
    <source>
        <dbReference type="Proteomes" id="UP000325945"/>
    </source>
</evidence>
<evidence type="ECO:0000256" key="1">
    <source>
        <dbReference type="SAM" id="MobiDB-lite"/>
    </source>
</evidence>
<accession>A0A5N6X1M7</accession>
<gene>
    <name evidence="2" type="ORF">BDV39DRAFT_205467</name>
</gene>
<sequence length="530" mass="63253">MSTIQSYLAPPRGCRSRVWQFYRRWRTRNKEEGPYELFITYTLERVYAIPDDLLESARLKWLAAETDIKSILWGTIEQRKAAKQNLESLNSREFDATGVGCIEVENWFNAGDQLEKAVRDYHIYGSTARFEDVRDFIWERIQSMKYPTCWRVKREDFHTQIENSTAYYTLIRRQSHIDTRDSIFHEWLLENPPYEPPAYRSSPESVQILHDGLSTRPRDHQGPIPNMPGYIFPPLGFRKEHETDHFTGETILLPEFTRRNPEDGPYGVFIESTENWSMPCPPDTLPTLQPFWNRARSHLHRLLWKGDGQQSARAKAALERINAEIKDISRSGVIEISNWSNAGDQLGKAVRDFHFYGSVCRFEDIRDFIWERITHRNYPTDWRVKREDFEEEILRSAEDYNRIRLERGVDTRDGIFYEAQLTHPPYSGQSPPPLYVEEDNQDSEDNLSLATPTPQPRQRERQQRQNEQYINQRRRARSRRIQQMPRNRDRIIQRNRRHSQNRRRQDRQVQRQDNDWPEESPNMLDELNLR</sequence>
<proteinExistence type="predicted"/>
<keyword evidence="3" id="KW-1185">Reference proteome</keyword>
<evidence type="ECO:0000313" key="2">
    <source>
        <dbReference type="EMBL" id="KAE8327054.1"/>
    </source>
</evidence>
<feature type="region of interest" description="Disordered" evidence="1">
    <location>
        <begin position="419"/>
        <end position="530"/>
    </location>
</feature>
<reference evidence="3" key="1">
    <citation type="submission" date="2019-04" db="EMBL/GenBank/DDBJ databases">
        <title>Friends and foes A comparative genomics studyof 23 Aspergillus species from section Flavi.</title>
        <authorList>
            <consortium name="DOE Joint Genome Institute"/>
            <person name="Kjaerbolling I."/>
            <person name="Vesth T."/>
            <person name="Frisvad J.C."/>
            <person name="Nybo J.L."/>
            <person name="Theobald S."/>
            <person name="Kildgaard S."/>
            <person name="Isbrandt T."/>
            <person name="Kuo A."/>
            <person name="Sato A."/>
            <person name="Lyhne E.K."/>
            <person name="Kogle M.E."/>
            <person name="Wiebenga A."/>
            <person name="Kun R.S."/>
            <person name="Lubbers R.J."/>
            <person name="Makela M.R."/>
            <person name="Barry K."/>
            <person name="Chovatia M."/>
            <person name="Clum A."/>
            <person name="Daum C."/>
            <person name="Haridas S."/>
            <person name="He G."/>
            <person name="LaButti K."/>
            <person name="Lipzen A."/>
            <person name="Mondo S."/>
            <person name="Riley R."/>
            <person name="Salamov A."/>
            <person name="Simmons B.A."/>
            <person name="Magnuson J.K."/>
            <person name="Henrissat B."/>
            <person name="Mortensen U.H."/>
            <person name="Larsen T.O."/>
            <person name="Devries R.P."/>
            <person name="Grigoriev I.V."/>
            <person name="Machida M."/>
            <person name="Baker S.E."/>
            <person name="Andersen M.R."/>
        </authorList>
    </citation>
    <scope>NUCLEOTIDE SEQUENCE [LARGE SCALE GENOMIC DNA]</scope>
    <source>
        <strain evidence="3">CBS 130017</strain>
    </source>
</reference>
<feature type="compositionally biased region" description="Acidic residues" evidence="1">
    <location>
        <begin position="436"/>
        <end position="445"/>
    </location>
</feature>
<protein>
    <submittedName>
        <fullName evidence="2">Uncharacterized protein</fullName>
    </submittedName>
</protein>
<dbReference type="AlphaFoldDB" id="A0A5N6X1M7"/>
<name>A0A5N6X1M7_9EURO</name>
<organism evidence="2 3">
    <name type="scientific">Aspergillus sergii</name>
    <dbReference type="NCBI Taxonomy" id="1034303"/>
    <lineage>
        <taxon>Eukaryota</taxon>
        <taxon>Fungi</taxon>
        <taxon>Dikarya</taxon>
        <taxon>Ascomycota</taxon>
        <taxon>Pezizomycotina</taxon>
        <taxon>Eurotiomycetes</taxon>
        <taxon>Eurotiomycetidae</taxon>
        <taxon>Eurotiales</taxon>
        <taxon>Aspergillaceae</taxon>
        <taxon>Aspergillus</taxon>
        <taxon>Aspergillus subgen. Circumdati</taxon>
    </lineage>
</organism>
<dbReference type="Proteomes" id="UP000325945">
    <property type="component" value="Unassembled WGS sequence"/>
</dbReference>
<dbReference type="EMBL" id="ML741795">
    <property type="protein sequence ID" value="KAE8327054.1"/>
    <property type="molecule type" value="Genomic_DNA"/>
</dbReference>
<feature type="compositionally biased region" description="Basic residues" evidence="1">
    <location>
        <begin position="493"/>
        <end position="505"/>
    </location>
</feature>